<feature type="compositionally biased region" description="Low complexity" evidence="1">
    <location>
        <begin position="114"/>
        <end position="127"/>
    </location>
</feature>
<name>A0A1F6B0U1_9BACT</name>
<feature type="compositionally biased region" description="Low complexity" evidence="1">
    <location>
        <begin position="46"/>
        <end position="59"/>
    </location>
</feature>
<evidence type="ECO:0000256" key="1">
    <source>
        <dbReference type="SAM" id="MobiDB-lite"/>
    </source>
</evidence>
<protein>
    <submittedName>
        <fullName evidence="2">Uncharacterized protein</fullName>
    </submittedName>
</protein>
<dbReference type="STRING" id="1798396.A2973_03555"/>
<sequence length="158" mass="17201">MPQPGSIIGAFTDELGELGKQVVREVANVPKDIAGKALESLGTTGGKKQSGQKAQAGSAPGDKPALGQFEQEKDKKTKEAIARAALAELAGVKPKQREPSVRERLEMENEQKKQTQQQQQTQTAKSQLPNVQSKRKRGDLFGIKAKRNPAEMKNTRQD</sequence>
<comment type="caution">
    <text evidence="2">The sequence shown here is derived from an EMBL/GenBank/DDBJ whole genome shotgun (WGS) entry which is preliminary data.</text>
</comment>
<organism evidence="2 3">
    <name type="scientific">Candidatus Gottesmanbacteria bacterium RIFCSPLOWO2_01_FULL_49_10</name>
    <dbReference type="NCBI Taxonomy" id="1798396"/>
    <lineage>
        <taxon>Bacteria</taxon>
        <taxon>Candidatus Gottesmaniibacteriota</taxon>
    </lineage>
</organism>
<feature type="region of interest" description="Disordered" evidence="1">
    <location>
        <begin position="39"/>
        <end position="77"/>
    </location>
</feature>
<dbReference type="AlphaFoldDB" id="A0A1F6B0U1"/>
<evidence type="ECO:0000313" key="2">
    <source>
        <dbReference type="EMBL" id="OGG30423.1"/>
    </source>
</evidence>
<feature type="region of interest" description="Disordered" evidence="1">
    <location>
        <begin position="90"/>
        <end position="158"/>
    </location>
</feature>
<gene>
    <name evidence="2" type="ORF">A2973_03555</name>
</gene>
<dbReference type="EMBL" id="MFJZ01000023">
    <property type="protein sequence ID" value="OGG30423.1"/>
    <property type="molecule type" value="Genomic_DNA"/>
</dbReference>
<dbReference type="Proteomes" id="UP000176409">
    <property type="component" value="Unassembled WGS sequence"/>
</dbReference>
<feature type="compositionally biased region" description="Basic and acidic residues" evidence="1">
    <location>
        <begin position="95"/>
        <end position="113"/>
    </location>
</feature>
<feature type="compositionally biased region" description="Basic and acidic residues" evidence="1">
    <location>
        <begin position="148"/>
        <end position="158"/>
    </location>
</feature>
<evidence type="ECO:0000313" key="3">
    <source>
        <dbReference type="Proteomes" id="UP000176409"/>
    </source>
</evidence>
<accession>A0A1F6B0U1</accession>
<proteinExistence type="predicted"/>
<reference evidence="2 3" key="1">
    <citation type="journal article" date="2016" name="Nat. Commun.">
        <title>Thousands of microbial genomes shed light on interconnected biogeochemical processes in an aquifer system.</title>
        <authorList>
            <person name="Anantharaman K."/>
            <person name="Brown C.T."/>
            <person name="Hug L.A."/>
            <person name="Sharon I."/>
            <person name="Castelle C.J."/>
            <person name="Probst A.J."/>
            <person name="Thomas B.C."/>
            <person name="Singh A."/>
            <person name="Wilkins M.J."/>
            <person name="Karaoz U."/>
            <person name="Brodie E.L."/>
            <person name="Williams K.H."/>
            <person name="Hubbard S.S."/>
            <person name="Banfield J.F."/>
        </authorList>
    </citation>
    <scope>NUCLEOTIDE SEQUENCE [LARGE SCALE GENOMIC DNA]</scope>
</reference>